<dbReference type="Proteomes" id="UP000694382">
    <property type="component" value="Chromosome 2"/>
</dbReference>
<reference evidence="1" key="3">
    <citation type="submission" date="2025-09" db="UniProtKB">
        <authorList>
            <consortium name="Ensembl"/>
        </authorList>
    </citation>
    <scope>IDENTIFICATION</scope>
</reference>
<dbReference type="Ensembl" id="ENSCPVT00000026965.1">
    <property type="protein sequence ID" value="ENSCPVP00000026130.1"/>
    <property type="gene ID" value="ENSCPVG00000017105.1"/>
</dbReference>
<accession>A0A8U8BVQ1</accession>
<name>A0A8U8BVQ1_GEOPR</name>
<organism evidence="1 2">
    <name type="scientific">Geospiza parvula</name>
    <name type="common">Small tree-finch</name>
    <name type="synonym">Camarhynchus parvulus</name>
    <dbReference type="NCBI Taxonomy" id="87175"/>
    <lineage>
        <taxon>Eukaryota</taxon>
        <taxon>Metazoa</taxon>
        <taxon>Chordata</taxon>
        <taxon>Craniata</taxon>
        <taxon>Vertebrata</taxon>
        <taxon>Euteleostomi</taxon>
        <taxon>Archelosauria</taxon>
        <taxon>Archosauria</taxon>
        <taxon>Dinosauria</taxon>
        <taxon>Saurischia</taxon>
        <taxon>Theropoda</taxon>
        <taxon>Coelurosauria</taxon>
        <taxon>Aves</taxon>
        <taxon>Neognathae</taxon>
        <taxon>Neoaves</taxon>
        <taxon>Telluraves</taxon>
        <taxon>Australaves</taxon>
        <taxon>Passeriformes</taxon>
        <taxon>Thraupidae</taxon>
        <taxon>Camarhynchus</taxon>
    </lineage>
</organism>
<evidence type="ECO:0000313" key="1">
    <source>
        <dbReference type="Ensembl" id="ENSCPVP00000026130.1"/>
    </source>
</evidence>
<proteinExistence type="predicted"/>
<dbReference type="AlphaFoldDB" id="A0A8U8BVQ1"/>
<evidence type="ECO:0000313" key="2">
    <source>
        <dbReference type="Proteomes" id="UP000694382"/>
    </source>
</evidence>
<keyword evidence="2" id="KW-1185">Reference proteome</keyword>
<reference evidence="1" key="1">
    <citation type="submission" date="2020-02" db="EMBL/GenBank/DDBJ databases">
        <authorList>
            <person name="Enbody D E."/>
            <person name="Pettersson E M."/>
        </authorList>
    </citation>
    <scope>NUCLEOTIDE SEQUENCE [LARGE SCALE GENOMIC DNA]</scope>
</reference>
<reference evidence="1" key="2">
    <citation type="submission" date="2025-08" db="UniProtKB">
        <authorList>
            <consortium name="Ensembl"/>
        </authorList>
    </citation>
    <scope>IDENTIFICATION</scope>
</reference>
<sequence>MGFEGPWELFARLDRAWSSLGQWKVSSWHRMGFKVLPTQTVPRSLISVQEMAQPPSLPTSPEDGGKKGRKIL</sequence>
<protein>
    <submittedName>
        <fullName evidence="1">Uncharacterized protein</fullName>
    </submittedName>
</protein>